<dbReference type="NCBIfam" id="TIGR00377">
    <property type="entry name" value="ant_ant_sig"/>
    <property type="match status" value="1"/>
</dbReference>
<dbReference type="Gene3D" id="3.30.750.24">
    <property type="entry name" value="STAS domain"/>
    <property type="match status" value="1"/>
</dbReference>
<keyword evidence="5" id="KW-1185">Reference proteome</keyword>
<dbReference type="InterPro" id="IPR036513">
    <property type="entry name" value="STAS_dom_sf"/>
</dbReference>
<evidence type="ECO:0000256" key="1">
    <source>
        <dbReference type="ARBA" id="ARBA00009013"/>
    </source>
</evidence>
<evidence type="ECO:0000256" key="2">
    <source>
        <dbReference type="RuleBase" id="RU003749"/>
    </source>
</evidence>
<dbReference type="PANTHER" id="PTHR33495:SF2">
    <property type="entry name" value="ANTI-SIGMA FACTOR ANTAGONIST TM_1081-RELATED"/>
    <property type="match status" value="1"/>
</dbReference>
<evidence type="ECO:0000313" key="5">
    <source>
        <dbReference type="Proteomes" id="UP001595891"/>
    </source>
</evidence>
<evidence type="ECO:0000259" key="3">
    <source>
        <dbReference type="PROSITE" id="PS50801"/>
    </source>
</evidence>
<dbReference type="Proteomes" id="UP001595891">
    <property type="component" value="Unassembled WGS sequence"/>
</dbReference>
<evidence type="ECO:0000313" key="4">
    <source>
        <dbReference type="EMBL" id="MFC4589916.1"/>
    </source>
</evidence>
<dbReference type="EMBL" id="JBHSFN010000019">
    <property type="protein sequence ID" value="MFC4589916.1"/>
    <property type="molecule type" value="Genomic_DNA"/>
</dbReference>
<dbReference type="InterPro" id="IPR003658">
    <property type="entry name" value="Anti-sigma_ant"/>
</dbReference>
<dbReference type="PANTHER" id="PTHR33495">
    <property type="entry name" value="ANTI-SIGMA FACTOR ANTAGONIST TM_1081-RELATED-RELATED"/>
    <property type="match status" value="1"/>
</dbReference>
<gene>
    <name evidence="4" type="ORF">ACFO8L_27765</name>
</gene>
<dbReference type="RefSeq" id="WP_262845398.1">
    <property type="nucleotide sequence ID" value="NZ_JANZYP010000038.1"/>
</dbReference>
<dbReference type="InterPro" id="IPR002645">
    <property type="entry name" value="STAS_dom"/>
</dbReference>
<accession>A0ABV9EJT7</accession>
<dbReference type="SUPFAM" id="SSF52091">
    <property type="entry name" value="SpoIIaa-like"/>
    <property type="match status" value="1"/>
</dbReference>
<comment type="caution">
    <text evidence="4">The sequence shown here is derived from an EMBL/GenBank/DDBJ whole genome shotgun (WGS) entry which is preliminary data.</text>
</comment>
<reference evidence="5" key="1">
    <citation type="journal article" date="2019" name="Int. J. Syst. Evol. Microbiol.">
        <title>The Global Catalogue of Microorganisms (GCM) 10K type strain sequencing project: providing services to taxonomists for standard genome sequencing and annotation.</title>
        <authorList>
            <consortium name="The Broad Institute Genomics Platform"/>
            <consortium name="The Broad Institute Genome Sequencing Center for Infectious Disease"/>
            <person name="Wu L."/>
            <person name="Ma J."/>
        </authorList>
    </citation>
    <scope>NUCLEOTIDE SEQUENCE [LARGE SCALE GENOMIC DNA]</scope>
    <source>
        <strain evidence="5">CCUG 49560</strain>
    </source>
</reference>
<protein>
    <recommendedName>
        <fullName evidence="2">Anti-sigma factor antagonist</fullName>
    </recommendedName>
</protein>
<dbReference type="PROSITE" id="PS50801">
    <property type="entry name" value="STAS"/>
    <property type="match status" value="1"/>
</dbReference>
<dbReference type="Pfam" id="PF01740">
    <property type="entry name" value="STAS"/>
    <property type="match status" value="1"/>
</dbReference>
<dbReference type="CDD" id="cd07043">
    <property type="entry name" value="STAS_anti-anti-sigma_factors"/>
    <property type="match status" value="1"/>
</dbReference>
<organism evidence="4 5">
    <name type="scientific">Sphaerisporangium corydalis</name>
    <dbReference type="NCBI Taxonomy" id="1441875"/>
    <lineage>
        <taxon>Bacteria</taxon>
        <taxon>Bacillati</taxon>
        <taxon>Actinomycetota</taxon>
        <taxon>Actinomycetes</taxon>
        <taxon>Streptosporangiales</taxon>
        <taxon>Streptosporangiaceae</taxon>
        <taxon>Sphaerisporangium</taxon>
    </lineage>
</organism>
<proteinExistence type="inferred from homology"/>
<feature type="domain" description="STAS" evidence="3">
    <location>
        <begin position="4"/>
        <end position="113"/>
    </location>
</feature>
<sequence>MSPVTMAFRRLPAATVVWVSGEVDVTNSAQLGTFLADVHPRPQEPLLLELSGLSFLDCSGLCVLIDARDQVQAAGGGVHVVSPHPRVLRLLEITGLGRVVSLHPDLPRALQAVNPHTAATATDVTAGLGA</sequence>
<comment type="similarity">
    <text evidence="1 2">Belongs to the anti-sigma-factor antagonist family.</text>
</comment>
<name>A0ABV9EJT7_9ACTN</name>